<evidence type="ECO:0000256" key="1">
    <source>
        <dbReference type="ARBA" id="ARBA00022679"/>
    </source>
</evidence>
<dbReference type="AlphaFoldDB" id="A0ABD5YSX3"/>
<evidence type="ECO:0000259" key="3">
    <source>
        <dbReference type="PROSITE" id="PS51186"/>
    </source>
</evidence>
<organism evidence="4 5">
    <name type="scientific">Halocatena marina</name>
    <dbReference type="NCBI Taxonomy" id="2934937"/>
    <lineage>
        <taxon>Archaea</taxon>
        <taxon>Methanobacteriati</taxon>
        <taxon>Methanobacteriota</taxon>
        <taxon>Stenosarchaea group</taxon>
        <taxon>Halobacteria</taxon>
        <taxon>Halobacteriales</taxon>
        <taxon>Natronomonadaceae</taxon>
        <taxon>Halocatena</taxon>
    </lineage>
</organism>
<dbReference type="PROSITE" id="PS51186">
    <property type="entry name" value="GNAT"/>
    <property type="match status" value="1"/>
</dbReference>
<dbReference type="InterPro" id="IPR000182">
    <property type="entry name" value="GNAT_dom"/>
</dbReference>
<keyword evidence="5" id="KW-1185">Reference proteome</keyword>
<protein>
    <submittedName>
        <fullName evidence="4">GNAT family N-acetyltransferase</fullName>
        <ecNumber evidence="4">2.3.-.-</ecNumber>
    </submittedName>
</protein>
<dbReference type="RefSeq" id="WP_248907710.1">
    <property type="nucleotide sequence ID" value="NZ_CP109979.1"/>
</dbReference>
<dbReference type="SUPFAM" id="SSF55729">
    <property type="entry name" value="Acyl-CoA N-acyltransferases (Nat)"/>
    <property type="match status" value="1"/>
</dbReference>
<accession>A0ABD5YSX3</accession>
<dbReference type="InterPro" id="IPR050832">
    <property type="entry name" value="Bact_Acetyltransf"/>
</dbReference>
<dbReference type="CDD" id="cd04301">
    <property type="entry name" value="NAT_SF"/>
    <property type="match status" value="1"/>
</dbReference>
<dbReference type="Gene3D" id="3.40.630.30">
    <property type="match status" value="1"/>
</dbReference>
<keyword evidence="1 4" id="KW-0808">Transferase</keyword>
<comment type="caution">
    <text evidence="4">The sequence shown here is derived from an EMBL/GenBank/DDBJ whole genome shotgun (WGS) entry which is preliminary data.</text>
</comment>
<keyword evidence="2 4" id="KW-0012">Acyltransferase</keyword>
<evidence type="ECO:0000313" key="4">
    <source>
        <dbReference type="EMBL" id="MFC7190615.1"/>
    </source>
</evidence>
<dbReference type="InterPro" id="IPR016181">
    <property type="entry name" value="Acyl_CoA_acyltransferase"/>
</dbReference>
<dbReference type="EC" id="2.3.-.-" evidence="4"/>
<evidence type="ECO:0000256" key="2">
    <source>
        <dbReference type="ARBA" id="ARBA00023315"/>
    </source>
</evidence>
<dbReference type="Proteomes" id="UP001596417">
    <property type="component" value="Unassembled WGS sequence"/>
</dbReference>
<name>A0ABD5YSX3_9EURY</name>
<dbReference type="Pfam" id="PF13673">
    <property type="entry name" value="Acetyltransf_10"/>
    <property type="match status" value="1"/>
</dbReference>
<reference evidence="4 5" key="1">
    <citation type="journal article" date="2019" name="Int. J. Syst. Evol. Microbiol.">
        <title>The Global Catalogue of Microorganisms (GCM) 10K type strain sequencing project: providing services to taxonomists for standard genome sequencing and annotation.</title>
        <authorList>
            <consortium name="The Broad Institute Genomics Platform"/>
            <consortium name="The Broad Institute Genome Sequencing Center for Infectious Disease"/>
            <person name="Wu L."/>
            <person name="Ma J."/>
        </authorList>
    </citation>
    <scope>NUCLEOTIDE SEQUENCE [LARGE SCALE GENOMIC DNA]</scope>
    <source>
        <strain evidence="4 5">RDMS1</strain>
    </source>
</reference>
<dbReference type="GeneID" id="76200248"/>
<dbReference type="PANTHER" id="PTHR43877:SF2">
    <property type="entry name" value="AMINOALKYLPHOSPHONATE N-ACETYLTRANSFERASE-RELATED"/>
    <property type="match status" value="1"/>
</dbReference>
<sequence length="161" mass="17750">MPSSHAIRTAAIADTETMLVIHVAAIIAHGPSEYSDKQVAAWAAKTDGTDRYVNAIEESSTELVVAESDDRVVGFGELDVETGEIEALFVDPQRDGEGIGSSILSHFEQRLRSYGFEVARLRAVLNATGFYKKHGYDAIERVTTQTTNDIDVDFIWMEKLL</sequence>
<feature type="domain" description="N-acetyltransferase" evidence="3">
    <location>
        <begin position="5"/>
        <end position="161"/>
    </location>
</feature>
<gene>
    <name evidence="4" type="ORF">ACFQL7_12710</name>
</gene>
<evidence type="ECO:0000313" key="5">
    <source>
        <dbReference type="Proteomes" id="UP001596417"/>
    </source>
</evidence>
<proteinExistence type="predicted"/>
<dbReference type="PANTHER" id="PTHR43877">
    <property type="entry name" value="AMINOALKYLPHOSPHONATE N-ACETYLTRANSFERASE-RELATED-RELATED"/>
    <property type="match status" value="1"/>
</dbReference>
<dbReference type="EMBL" id="JBHTAX010000001">
    <property type="protein sequence ID" value="MFC7190615.1"/>
    <property type="molecule type" value="Genomic_DNA"/>
</dbReference>
<dbReference type="GO" id="GO:0016746">
    <property type="term" value="F:acyltransferase activity"/>
    <property type="evidence" value="ECO:0007669"/>
    <property type="project" value="UniProtKB-KW"/>
</dbReference>